<protein>
    <submittedName>
        <fullName evidence="1">Uncharacterized protein</fullName>
    </submittedName>
</protein>
<reference evidence="1 2" key="1">
    <citation type="submission" date="2021-05" db="EMBL/GenBank/DDBJ databases">
        <title>Petroleum and Energy Research Collection (APPE): ex situ preservation of microbial diversity associated with the oil industry and exploitation of its biotechnological potential.</title>
        <authorList>
            <person name="Paixao C.T.M."/>
            <person name="Gomes M.B."/>
            <person name="Oliveira V.M."/>
        </authorList>
    </citation>
    <scope>NUCLEOTIDE SEQUENCE [LARGE SCALE GENOMIC DNA]</scope>
    <source>
        <strain evidence="1 2">LIT2</strain>
    </source>
</reference>
<gene>
    <name evidence="1" type="ORF">KGQ91_00995</name>
</gene>
<name>A0ABS7WWV4_9GAMM</name>
<sequence length="82" mass="9011">MPHHEKTIMAFDDLGREYMIDVFDDARELGPLHAHGATRGGLPSFRTHDGHVATYLGNGEFSITVPGEAEAVTVRTSDPEYV</sequence>
<accession>A0ABS7WWV4</accession>
<keyword evidence="2" id="KW-1185">Reference proteome</keyword>
<dbReference type="Proteomes" id="UP001319883">
    <property type="component" value="Unassembled WGS sequence"/>
</dbReference>
<proteinExistence type="predicted"/>
<organism evidence="1 2">
    <name type="scientific">Modicisalibacter tunisiensis</name>
    <dbReference type="NCBI Taxonomy" id="390637"/>
    <lineage>
        <taxon>Bacteria</taxon>
        <taxon>Pseudomonadati</taxon>
        <taxon>Pseudomonadota</taxon>
        <taxon>Gammaproteobacteria</taxon>
        <taxon>Oceanospirillales</taxon>
        <taxon>Halomonadaceae</taxon>
        <taxon>Modicisalibacter</taxon>
    </lineage>
</organism>
<dbReference type="EMBL" id="JAGXFD010000001">
    <property type="protein sequence ID" value="MBZ9566272.1"/>
    <property type="molecule type" value="Genomic_DNA"/>
</dbReference>
<comment type="caution">
    <text evidence="1">The sequence shown here is derived from an EMBL/GenBank/DDBJ whole genome shotgun (WGS) entry which is preliminary data.</text>
</comment>
<dbReference type="RefSeq" id="WP_163649256.1">
    <property type="nucleotide sequence ID" value="NZ_JAGXFD010000001.1"/>
</dbReference>
<evidence type="ECO:0000313" key="1">
    <source>
        <dbReference type="EMBL" id="MBZ9566272.1"/>
    </source>
</evidence>
<evidence type="ECO:0000313" key="2">
    <source>
        <dbReference type="Proteomes" id="UP001319883"/>
    </source>
</evidence>